<sequence length="429" mass="44447">MSKRRVVVTGMGIVSPVGNDVATAWNNVVNGVSGIGPVTAFDASAYATRIAGEVQGFDPVTAYFQGVNAPEDELRSIGKDFKRMDPFIHYGIVAGTHAFRQSGLVVTDENAGRIGVAAGAGIGGLHTIEATAIELAEKGPRKVSPFYVPSSIINMIAGNLSIYHGMKGPNIALVSACTTAAHNIGMAMRLIQYGDADAMLAGGAEFATTPTAMAGFCSAKAMSTRNDDPKHASRPWDTGRDGFLLSNGAGMLMLEEYEFAKARGANILAEIIGFGMSGDAYHITAPSGDGAELAMRNALHDAHLDASGVQYVNAHGTSTPVGDRGEARAIANVFGDHAKAKDGLKVSSTKSVTGHLLGAAGGVEAIFSVMALRDGVIPPTMNLVDVDPEVAVLGLDLVPNEARQAKLDVVVSNSFGFGGTNGTLAFKRV</sequence>
<proteinExistence type="inferred from homology"/>
<dbReference type="UniPathway" id="UPA00094"/>
<dbReference type="AlphaFoldDB" id="A0A4R3YXX9"/>
<evidence type="ECO:0000256" key="10">
    <source>
        <dbReference type="ARBA" id="ARBA00023315"/>
    </source>
</evidence>
<dbReference type="GO" id="GO:0005829">
    <property type="term" value="C:cytosol"/>
    <property type="evidence" value="ECO:0007669"/>
    <property type="project" value="TreeGrafter"/>
</dbReference>
<dbReference type="Pfam" id="PF02801">
    <property type="entry name" value="Ketoacyl-synt_C"/>
    <property type="match status" value="1"/>
</dbReference>
<comment type="caution">
    <text evidence="15">The sequence shown here is derived from an EMBL/GenBank/DDBJ whole genome shotgun (WGS) entry which is preliminary data.</text>
</comment>
<dbReference type="CDD" id="cd00834">
    <property type="entry name" value="KAS_I_II"/>
    <property type="match status" value="1"/>
</dbReference>
<evidence type="ECO:0000256" key="8">
    <source>
        <dbReference type="ARBA" id="ARBA00023098"/>
    </source>
</evidence>
<dbReference type="InterPro" id="IPR017568">
    <property type="entry name" value="3-oxoacyl-ACP_synth-2"/>
</dbReference>
<comment type="function">
    <text evidence="11">Involved in the type II fatty acid elongation cycle. Catalyzes the elongation of a wide range of acyl-ACP by the addition of two carbons from malonyl-ACP to an acyl acceptor. Can efficiently catalyze the conversion of palmitoleoyl-ACP (cis-hexadec-9-enoyl-ACP) to cis-vaccenoyl-ACP (cis-octadec-11-enoyl-ACP), an essential step in the thermal regulation of fatty acid composition.</text>
</comment>
<dbReference type="InterPro" id="IPR000794">
    <property type="entry name" value="Beta-ketoacyl_synthase"/>
</dbReference>
<dbReference type="Gene3D" id="3.40.47.10">
    <property type="match status" value="2"/>
</dbReference>
<keyword evidence="6 11" id="KW-0808">Transferase</keyword>
<dbReference type="GO" id="GO:0006633">
    <property type="term" value="P:fatty acid biosynthetic process"/>
    <property type="evidence" value="ECO:0007669"/>
    <property type="project" value="UniProtKB-UniRule"/>
</dbReference>
<dbReference type="NCBIfam" id="TIGR03150">
    <property type="entry name" value="fabF"/>
    <property type="match status" value="1"/>
</dbReference>
<evidence type="ECO:0000313" key="15">
    <source>
        <dbReference type="EMBL" id="TCV97402.1"/>
    </source>
</evidence>
<dbReference type="FunFam" id="3.40.47.10:FF:000009">
    <property type="entry name" value="3-oxoacyl-[acyl-carrier-protein] synthase 2"/>
    <property type="match status" value="1"/>
</dbReference>
<comment type="catalytic activity">
    <reaction evidence="11">
        <text>a fatty acyl-[ACP] + malonyl-[ACP] + H(+) = a 3-oxoacyl-[ACP] + holo-[ACP] + CO2</text>
        <dbReference type="Rhea" id="RHEA:22836"/>
        <dbReference type="Rhea" id="RHEA-COMP:9623"/>
        <dbReference type="Rhea" id="RHEA-COMP:9685"/>
        <dbReference type="Rhea" id="RHEA-COMP:9916"/>
        <dbReference type="Rhea" id="RHEA-COMP:14125"/>
        <dbReference type="ChEBI" id="CHEBI:15378"/>
        <dbReference type="ChEBI" id="CHEBI:16526"/>
        <dbReference type="ChEBI" id="CHEBI:64479"/>
        <dbReference type="ChEBI" id="CHEBI:78449"/>
        <dbReference type="ChEBI" id="CHEBI:78776"/>
        <dbReference type="ChEBI" id="CHEBI:138651"/>
    </reaction>
</comment>
<evidence type="ECO:0000256" key="5">
    <source>
        <dbReference type="ARBA" id="ARBA00022516"/>
    </source>
</evidence>
<evidence type="ECO:0000256" key="12">
    <source>
        <dbReference type="PIRSR" id="PIRSR000447-1"/>
    </source>
</evidence>
<evidence type="ECO:0000256" key="1">
    <source>
        <dbReference type="ARBA" id="ARBA00005194"/>
    </source>
</evidence>
<dbReference type="InterPro" id="IPR020841">
    <property type="entry name" value="PKS_Beta-ketoAc_synthase_dom"/>
</dbReference>
<organism evidence="15 16">
    <name type="scientific">Luteibacter rhizovicinus</name>
    <dbReference type="NCBI Taxonomy" id="242606"/>
    <lineage>
        <taxon>Bacteria</taxon>
        <taxon>Pseudomonadati</taxon>
        <taxon>Pseudomonadota</taxon>
        <taxon>Gammaproteobacteria</taxon>
        <taxon>Lysobacterales</taxon>
        <taxon>Rhodanobacteraceae</taxon>
        <taxon>Luteibacter</taxon>
    </lineage>
</organism>
<dbReference type="InterPro" id="IPR016039">
    <property type="entry name" value="Thiolase-like"/>
</dbReference>
<keyword evidence="10 11" id="KW-0012">Acyltransferase</keyword>
<evidence type="ECO:0000256" key="11">
    <source>
        <dbReference type="PIRNR" id="PIRNR000447"/>
    </source>
</evidence>
<gene>
    <name evidence="15" type="ORF">EC912_101413</name>
</gene>
<dbReference type="InterPro" id="IPR014030">
    <property type="entry name" value="Ketoacyl_synth_N"/>
</dbReference>
<dbReference type="PANTHER" id="PTHR11712">
    <property type="entry name" value="POLYKETIDE SYNTHASE-RELATED"/>
    <property type="match status" value="1"/>
</dbReference>
<dbReference type="SMART" id="SM00825">
    <property type="entry name" value="PKS_KS"/>
    <property type="match status" value="1"/>
</dbReference>
<evidence type="ECO:0000256" key="2">
    <source>
        <dbReference type="ARBA" id="ARBA00008467"/>
    </source>
</evidence>
<dbReference type="InterPro" id="IPR018201">
    <property type="entry name" value="Ketoacyl_synth_AS"/>
</dbReference>
<dbReference type="NCBIfam" id="NF005589">
    <property type="entry name" value="PRK07314.1"/>
    <property type="match status" value="1"/>
</dbReference>
<keyword evidence="9 11" id="KW-0275">Fatty acid biosynthesis</keyword>
<dbReference type="PROSITE" id="PS52004">
    <property type="entry name" value="KS3_2"/>
    <property type="match status" value="1"/>
</dbReference>
<dbReference type="Proteomes" id="UP000295645">
    <property type="component" value="Unassembled WGS sequence"/>
</dbReference>
<dbReference type="PROSITE" id="PS00606">
    <property type="entry name" value="KS3_1"/>
    <property type="match status" value="1"/>
</dbReference>
<dbReference type="PANTHER" id="PTHR11712:SF336">
    <property type="entry name" value="3-OXOACYL-[ACYL-CARRIER-PROTEIN] SYNTHASE, MITOCHONDRIAL"/>
    <property type="match status" value="1"/>
</dbReference>
<evidence type="ECO:0000256" key="9">
    <source>
        <dbReference type="ARBA" id="ARBA00023160"/>
    </source>
</evidence>
<name>A0A4R3YXX9_9GAMM</name>
<dbReference type="PIRSF" id="PIRSF000447">
    <property type="entry name" value="KAS_II"/>
    <property type="match status" value="1"/>
</dbReference>
<evidence type="ECO:0000259" key="14">
    <source>
        <dbReference type="PROSITE" id="PS52004"/>
    </source>
</evidence>
<keyword evidence="7" id="KW-0276">Fatty acid metabolism</keyword>
<dbReference type="EMBL" id="SMCS01000001">
    <property type="protein sequence ID" value="TCV97402.1"/>
    <property type="molecule type" value="Genomic_DNA"/>
</dbReference>
<dbReference type="EC" id="2.3.1.179" evidence="3 11"/>
<keyword evidence="5 11" id="KW-0444">Lipid biosynthesis</keyword>
<feature type="active site" description="For beta-ketoacyl synthase activity" evidence="12">
    <location>
        <position position="177"/>
    </location>
</feature>
<dbReference type="GO" id="GO:0004315">
    <property type="term" value="F:3-oxoacyl-[acyl-carrier-protein] synthase activity"/>
    <property type="evidence" value="ECO:0007669"/>
    <property type="project" value="UniProtKB-UniRule"/>
</dbReference>
<evidence type="ECO:0000256" key="13">
    <source>
        <dbReference type="RuleBase" id="RU003694"/>
    </source>
</evidence>
<evidence type="ECO:0000256" key="3">
    <source>
        <dbReference type="ARBA" id="ARBA00012356"/>
    </source>
</evidence>
<evidence type="ECO:0000313" key="16">
    <source>
        <dbReference type="Proteomes" id="UP000295645"/>
    </source>
</evidence>
<comment type="catalytic activity">
    <reaction evidence="11">
        <text>(9Z)-hexadecenoyl-[ACP] + malonyl-[ACP] + H(+) = 3-oxo-(11Z)-octadecenoyl-[ACP] + holo-[ACP] + CO2</text>
        <dbReference type="Rhea" id="RHEA:55040"/>
        <dbReference type="Rhea" id="RHEA-COMP:9623"/>
        <dbReference type="Rhea" id="RHEA-COMP:9685"/>
        <dbReference type="Rhea" id="RHEA-COMP:10800"/>
        <dbReference type="Rhea" id="RHEA-COMP:14074"/>
        <dbReference type="ChEBI" id="CHEBI:15378"/>
        <dbReference type="ChEBI" id="CHEBI:16526"/>
        <dbReference type="ChEBI" id="CHEBI:64479"/>
        <dbReference type="ChEBI" id="CHEBI:78449"/>
        <dbReference type="ChEBI" id="CHEBI:83989"/>
        <dbReference type="ChEBI" id="CHEBI:138538"/>
        <dbReference type="EC" id="2.3.1.179"/>
    </reaction>
</comment>
<feature type="domain" description="Ketosynthase family 3 (KS3)" evidence="14">
    <location>
        <begin position="3"/>
        <end position="428"/>
    </location>
</feature>
<keyword evidence="8" id="KW-0443">Lipid metabolism</keyword>
<dbReference type="SUPFAM" id="SSF53901">
    <property type="entry name" value="Thiolase-like"/>
    <property type="match status" value="2"/>
</dbReference>
<reference evidence="15 16" key="1">
    <citation type="submission" date="2019-03" db="EMBL/GenBank/DDBJ databases">
        <title>Above-ground endophytic microbial communities from plants in different locations in the United States.</title>
        <authorList>
            <person name="Frank C."/>
        </authorList>
    </citation>
    <scope>NUCLEOTIDE SEQUENCE [LARGE SCALE GENOMIC DNA]</scope>
    <source>
        <strain evidence="15 16">LP_13_YM</strain>
    </source>
</reference>
<dbReference type="OrthoDB" id="9808669at2"/>
<comment type="pathway">
    <text evidence="1 11">Lipid metabolism; fatty acid biosynthesis.</text>
</comment>
<dbReference type="RefSeq" id="WP_132141470.1">
    <property type="nucleotide sequence ID" value="NZ_SMCS01000001.1"/>
</dbReference>
<dbReference type="Pfam" id="PF00109">
    <property type="entry name" value="ketoacyl-synt"/>
    <property type="match status" value="1"/>
</dbReference>
<comment type="similarity">
    <text evidence="2 11 13">Belongs to the thiolase-like superfamily. Beta-ketoacyl-ACP synthases family.</text>
</comment>
<keyword evidence="16" id="KW-1185">Reference proteome</keyword>
<protein>
    <recommendedName>
        <fullName evidence="4 11">3-oxoacyl-[acyl-carrier-protein] synthase 2</fullName>
        <ecNumber evidence="3 11">2.3.1.179</ecNumber>
    </recommendedName>
</protein>
<dbReference type="InterPro" id="IPR014031">
    <property type="entry name" value="Ketoacyl_synth_C"/>
</dbReference>
<evidence type="ECO:0000256" key="6">
    <source>
        <dbReference type="ARBA" id="ARBA00022679"/>
    </source>
</evidence>
<evidence type="ECO:0000256" key="4">
    <source>
        <dbReference type="ARBA" id="ARBA00014657"/>
    </source>
</evidence>
<evidence type="ECO:0000256" key="7">
    <source>
        <dbReference type="ARBA" id="ARBA00022832"/>
    </source>
</evidence>
<accession>A0A4R3YXX9</accession>